<dbReference type="Pfam" id="PF13274">
    <property type="entry name" value="SocA_Panacea"/>
    <property type="match status" value="1"/>
</dbReference>
<organism evidence="2 3">
    <name type="scientific">Atribacter laminatus</name>
    <dbReference type="NCBI Taxonomy" id="2847778"/>
    <lineage>
        <taxon>Bacteria</taxon>
        <taxon>Pseudomonadati</taxon>
        <taxon>Atribacterota</taxon>
        <taxon>Atribacteria</taxon>
        <taxon>Atribacterales</taxon>
        <taxon>Atribacteraceae</taxon>
        <taxon>Atribacter</taxon>
    </lineage>
</organism>
<dbReference type="RefSeq" id="WP_218113171.1">
    <property type="nucleotide sequence ID" value="NZ_CP065383.1"/>
</dbReference>
<evidence type="ECO:0000313" key="3">
    <source>
        <dbReference type="Proteomes" id="UP000594463"/>
    </source>
</evidence>
<protein>
    <recommendedName>
        <fullName evidence="1">Antitoxin SocA-like Panacea domain-containing protein</fullName>
    </recommendedName>
</protein>
<dbReference type="Proteomes" id="UP000594463">
    <property type="component" value="Chromosome"/>
</dbReference>
<keyword evidence="3" id="KW-1185">Reference proteome</keyword>
<sequence>MFAYKKERLENAICFFAKEHKRRKKKDPTQTYIYKYLALFDFEMLVKTGRPALDLEYKAMAKGPVPIEIYEKRNSYETELFKFVPQEEKNTVIVVKTKGKRPNLEYFSESEITEMQRIVEIYINTSVDTNILSGASHEVIAPWEKAWKRRNNHKIEMIDAFPGISNKKDEDLSPQEENFLTYYGLKKGMEIESRRRSPVEQLS</sequence>
<dbReference type="EMBL" id="CP065383">
    <property type="protein sequence ID" value="QPM68006.1"/>
    <property type="molecule type" value="Genomic_DNA"/>
</dbReference>
<feature type="domain" description="Antitoxin SocA-like Panacea" evidence="1">
    <location>
        <begin position="34"/>
        <end position="143"/>
    </location>
</feature>
<dbReference type="AlphaFoldDB" id="A0A7T1AL98"/>
<evidence type="ECO:0000259" key="1">
    <source>
        <dbReference type="Pfam" id="PF13274"/>
    </source>
</evidence>
<dbReference type="KEGG" id="alam:RT761_01220"/>
<evidence type="ECO:0000313" key="2">
    <source>
        <dbReference type="EMBL" id="QPM68006.1"/>
    </source>
</evidence>
<name>A0A7T1AL98_ATRLM</name>
<dbReference type="InterPro" id="IPR025272">
    <property type="entry name" value="SocA_Panacea"/>
</dbReference>
<accession>A0A7T1AL98</accession>
<proteinExistence type="predicted"/>
<gene>
    <name evidence="2" type="ORF">RT761_01220</name>
</gene>
<reference evidence="2 3" key="1">
    <citation type="journal article" date="2021" name="Nat. Commun.">
        <title>Isolation of a member of the candidate phylum Atribacteria reveals a unique cell membrane structure.</title>
        <authorList>
            <person name="Taiki K."/>
            <person name="Nobu M.K."/>
            <person name="Kusada H."/>
            <person name="Meng X.-Y."/>
            <person name="Hosoki N."/>
            <person name="Uematsu K."/>
            <person name="Yoshioka H."/>
            <person name="Kamagata Y."/>
            <person name="Tamaki H."/>
        </authorList>
    </citation>
    <scope>NUCLEOTIDE SEQUENCE [LARGE SCALE GENOMIC DNA]</scope>
    <source>
        <strain evidence="2 3">RT761</strain>
    </source>
</reference>